<dbReference type="InterPro" id="IPR018113">
    <property type="entry name" value="PTrfase_EIIB_Cys"/>
</dbReference>
<feature type="transmembrane region" description="Helical" evidence="12">
    <location>
        <begin position="293"/>
        <end position="311"/>
    </location>
</feature>
<dbReference type="SUPFAM" id="SSF55604">
    <property type="entry name" value="Glucose permease domain IIB"/>
    <property type="match status" value="1"/>
</dbReference>
<dbReference type="Pfam" id="PF02378">
    <property type="entry name" value="PTS_EIIC"/>
    <property type="match status" value="1"/>
</dbReference>
<evidence type="ECO:0000256" key="12">
    <source>
        <dbReference type="SAM" id="Phobius"/>
    </source>
</evidence>
<dbReference type="PANTHER" id="PTHR30009">
    <property type="entry name" value="CYTOCHROME C-TYPE SYNTHESIS PROTEIN AND PTS TRANSMEMBRANE COMPONENT"/>
    <property type="match status" value="1"/>
</dbReference>
<evidence type="ECO:0000256" key="9">
    <source>
        <dbReference type="ARBA" id="ARBA00022989"/>
    </source>
</evidence>
<name>A0ABP3KS53_9LACT</name>
<dbReference type="CDD" id="cd00212">
    <property type="entry name" value="PTS_IIB_glc"/>
    <property type="match status" value="1"/>
</dbReference>
<dbReference type="InterPro" id="IPR001996">
    <property type="entry name" value="PTS_IIB_1"/>
</dbReference>
<keyword evidence="3" id="KW-1003">Cell membrane</keyword>
<evidence type="ECO:0000259" key="13">
    <source>
        <dbReference type="PROSITE" id="PS51098"/>
    </source>
</evidence>
<feature type="transmembrane region" description="Helical" evidence="12">
    <location>
        <begin position="136"/>
        <end position="157"/>
    </location>
</feature>
<feature type="transmembrane region" description="Helical" evidence="12">
    <location>
        <begin position="98"/>
        <end position="115"/>
    </location>
</feature>
<reference evidence="16" key="1">
    <citation type="journal article" date="2019" name="Int. J. Syst. Evol. Microbiol.">
        <title>The Global Catalogue of Microorganisms (GCM) 10K type strain sequencing project: providing services to taxonomists for standard genome sequencing and annotation.</title>
        <authorList>
            <consortium name="The Broad Institute Genomics Platform"/>
            <consortium name="The Broad Institute Genome Sequencing Center for Infectious Disease"/>
            <person name="Wu L."/>
            <person name="Ma J."/>
        </authorList>
    </citation>
    <scope>NUCLEOTIDE SEQUENCE [LARGE SCALE GENOMIC DNA]</scope>
    <source>
        <strain evidence="16">JCM 14232</strain>
    </source>
</reference>
<comment type="subcellular location">
    <subcellularLocation>
        <location evidence="1">Cell membrane</location>
        <topology evidence="1">Multi-pass membrane protein</topology>
    </subcellularLocation>
</comment>
<keyword evidence="2" id="KW-0813">Transport</keyword>
<keyword evidence="4" id="KW-0762">Sugar transport</keyword>
<organism evidence="15 16">
    <name type="scientific">Alkalibacterium indicireducens</name>
    <dbReference type="NCBI Taxonomy" id="398758"/>
    <lineage>
        <taxon>Bacteria</taxon>
        <taxon>Bacillati</taxon>
        <taxon>Bacillota</taxon>
        <taxon>Bacilli</taxon>
        <taxon>Lactobacillales</taxon>
        <taxon>Carnobacteriaceae</taxon>
        <taxon>Alkalibacterium</taxon>
    </lineage>
</organism>
<feature type="domain" description="PTS EIIB type-1" evidence="13">
    <location>
        <begin position="393"/>
        <end position="472"/>
    </location>
</feature>
<comment type="caution">
    <text evidence="15">The sequence shown here is derived from an EMBL/GenBank/DDBJ whole genome shotgun (WGS) entry which is preliminary data.</text>
</comment>
<dbReference type="NCBIfam" id="TIGR00826">
    <property type="entry name" value="EIIB_glc"/>
    <property type="match status" value="1"/>
</dbReference>
<feature type="transmembrane region" description="Helical" evidence="12">
    <location>
        <begin position="12"/>
        <end position="33"/>
    </location>
</feature>
<proteinExistence type="predicted"/>
<dbReference type="PROSITE" id="PS01035">
    <property type="entry name" value="PTS_EIIB_TYPE_1_CYS"/>
    <property type="match status" value="1"/>
</dbReference>
<evidence type="ECO:0000313" key="16">
    <source>
        <dbReference type="Proteomes" id="UP001410648"/>
    </source>
</evidence>
<evidence type="ECO:0000256" key="11">
    <source>
        <dbReference type="PROSITE-ProRule" id="PRU00421"/>
    </source>
</evidence>
<feature type="transmembrane region" description="Helical" evidence="12">
    <location>
        <begin position="230"/>
        <end position="251"/>
    </location>
</feature>
<evidence type="ECO:0000256" key="2">
    <source>
        <dbReference type="ARBA" id="ARBA00022448"/>
    </source>
</evidence>
<dbReference type="Pfam" id="PF00367">
    <property type="entry name" value="PTS_EIIB"/>
    <property type="match status" value="1"/>
</dbReference>
<evidence type="ECO:0000256" key="5">
    <source>
        <dbReference type="ARBA" id="ARBA00022679"/>
    </source>
</evidence>
<dbReference type="Proteomes" id="UP001410648">
    <property type="component" value="Unassembled WGS sequence"/>
</dbReference>
<dbReference type="InterPro" id="IPR036878">
    <property type="entry name" value="Glu_permease_IIB"/>
</dbReference>
<dbReference type="EMBL" id="BAAADA010000106">
    <property type="protein sequence ID" value="GAA0484505.1"/>
    <property type="molecule type" value="Genomic_DNA"/>
</dbReference>
<evidence type="ECO:0000259" key="14">
    <source>
        <dbReference type="PROSITE" id="PS51103"/>
    </source>
</evidence>
<dbReference type="PROSITE" id="PS51098">
    <property type="entry name" value="PTS_EIIB_TYPE_1"/>
    <property type="match status" value="1"/>
</dbReference>
<feature type="transmembrane region" description="Helical" evidence="12">
    <location>
        <begin position="339"/>
        <end position="358"/>
    </location>
</feature>
<feature type="active site" description="Phosphocysteine intermediate; for EIIB activity" evidence="11">
    <location>
        <position position="415"/>
    </location>
</feature>
<feature type="domain" description="PTS EIIC type-1" evidence="14">
    <location>
        <begin position="2"/>
        <end position="370"/>
    </location>
</feature>
<dbReference type="Gene3D" id="3.30.1360.60">
    <property type="entry name" value="Glucose permease domain IIB"/>
    <property type="match status" value="1"/>
</dbReference>
<keyword evidence="5" id="KW-0808">Transferase</keyword>
<evidence type="ECO:0000256" key="8">
    <source>
        <dbReference type="ARBA" id="ARBA00022777"/>
    </source>
</evidence>
<evidence type="ECO:0000256" key="1">
    <source>
        <dbReference type="ARBA" id="ARBA00004651"/>
    </source>
</evidence>
<dbReference type="PANTHER" id="PTHR30009:SF4">
    <property type="entry name" value="PTS SYSTEM N-ACETYLGLUCOSAMINE-SPECIFIC EIICBA COMPONENT"/>
    <property type="match status" value="1"/>
</dbReference>
<evidence type="ECO:0000256" key="10">
    <source>
        <dbReference type="ARBA" id="ARBA00023136"/>
    </source>
</evidence>
<evidence type="ECO:0000256" key="3">
    <source>
        <dbReference type="ARBA" id="ARBA00022475"/>
    </source>
</evidence>
<feature type="transmembrane region" description="Helical" evidence="12">
    <location>
        <begin position="39"/>
        <end position="66"/>
    </location>
</feature>
<sequence length="472" mass="52136">MENIKNNVQKLGRSMLIPVAAMPLAGILLRLGADDLLNIPVLMAAGNAVFNNLDILFAIGIAMGFANARDKGMAVLTSVLAILTLREGLLIMDPEIGMGIFGGLISGGVASWTYNRFKDQELPKALSFFAGERFPLTMVMLIMIILSFVLGFIWPPIQNILDSFAQNLLGIGAIGVGLYLFLNRLLIPLGLHHVLNSYIYFEVGEFTTQAGEIVTGEIPRFLNGDPTAGLFLSGFFVVMMFGVPGIAYAMYRASYDENKERVKGVMGSGAFTAFLTNITEPVEFSFMFISPPLYVIHSLFAGLAGIVTYLLDVRIGFSFGASIIDFVINYNIADNAWMVLPVGIAFFFLYYFTFYYFITNRDVETLGREKEQAYTEEVTDEEQDLALNSSNYSYMARKILQALGGSANIEDAYNCVTRLRVTVNNPDEVDEERIKQTGVAGIVKPSETNYQIIIGPEVTSVMNEFNKQLEND</sequence>
<keyword evidence="7 12" id="KW-0812">Transmembrane</keyword>
<keyword evidence="16" id="KW-1185">Reference proteome</keyword>
<evidence type="ECO:0000313" key="15">
    <source>
        <dbReference type="EMBL" id="GAA0484505.1"/>
    </source>
</evidence>
<evidence type="ECO:0000256" key="7">
    <source>
        <dbReference type="ARBA" id="ARBA00022692"/>
    </source>
</evidence>
<dbReference type="InterPro" id="IPR003352">
    <property type="entry name" value="PTS_EIIC"/>
</dbReference>
<evidence type="ECO:0000256" key="6">
    <source>
        <dbReference type="ARBA" id="ARBA00022683"/>
    </source>
</evidence>
<keyword evidence="9 12" id="KW-1133">Transmembrane helix</keyword>
<dbReference type="InterPro" id="IPR050429">
    <property type="entry name" value="PTS_Glucose_EIICBA"/>
</dbReference>
<gene>
    <name evidence="15" type="ORF">GCM10008936_11970</name>
</gene>
<dbReference type="RefSeq" id="WP_346024632.1">
    <property type="nucleotide sequence ID" value="NZ_BAAADA010000106.1"/>
</dbReference>
<feature type="transmembrane region" description="Helical" evidence="12">
    <location>
        <begin position="163"/>
        <end position="182"/>
    </location>
</feature>
<dbReference type="PROSITE" id="PS51103">
    <property type="entry name" value="PTS_EIIC_TYPE_1"/>
    <property type="match status" value="1"/>
</dbReference>
<keyword evidence="10 12" id="KW-0472">Membrane</keyword>
<keyword evidence="6" id="KW-0598">Phosphotransferase system</keyword>
<dbReference type="InterPro" id="IPR013013">
    <property type="entry name" value="PTS_EIIC_1"/>
</dbReference>
<accession>A0ABP3KS53</accession>
<protein>
    <submittedName>
        <fullName evidence="15">PTS transporter subunit EIIC</fullName>
    </submittedName>
</protein>
<evidence type="ECO:0000256" key="4">
    <source>
        <dbReference type="ARBA" id="ARBA00022597"/>
    </source>
</evidence>
<keyword evidence="8" id="KW-0418">Kinase</keyword>